<keyword evidence="2" id="KW-1185">Reference proteome</keyword>
<sequence length="52" mass="6387">TYPRLWDPREVEMAERLHRTLVHIYIPLHQISKAPSMTKRVMVRMKEQKKEK</sequence>
<evidence type="ECO:0000313" key="1">
    <source>
        <dbReference type="EMBL" id="EKM77582.1"/>
    </source>
</evidence>
<dbReference type="HOGENOM" id="CLU_3092811_0_0_1"/>
<dbReference type="EMBL" id="JH971395">
    <property type="protein sequence ID" value="EKM77582.1"/>
    <property type="molecule type" value="Genomic_DNA"/>
</dbReference>
<dbReference type="GeneID" id="18832141"/>
<evidence type="ECO:0000313" key="2">
    <source>
        <dbReference type="Proteomes" id="UP000008493"/>
    </source>
</evidence>
<gene>
    <name evidence="1" type="ORF">AGABI1DRAFT_86513</name>
</gene>
<feature type="non-terminal residue" evidence="1">
    <location>
        <position position="52"/>
    </location>
</feature>
<protein>
    <submittedName>
        <fullName evidence="1">Uncharacterized protein</fullName>
    </submittedName>
</protein>
<feature type="non-terminal residue" evidence="1">
    <location>
        <position position="1"/>
    </location>
</feature>
<accession>K5X3W3</accession>
<dbReference type="AlphaFoldDB" id="K5X3W3"/>
<dbReference type="InParanoid" id="K5X3W3"/>
<name>K5X3W3_AGABU</name>
<reference evidence="2" key="1">
    <citation type="journal article" date="2012" name="Proc. Natl. Acad. Sci. U.S.A.">
        <title>Genome sequence of the button mushroom Agaricus bisporus reveals mechanisms governing adaptation to a humic-rich ecological niche.</title>
        <authorList>
            <person name="Morin E."/>
            <person name="Kohler A."/>
            <person name="Baker A.R."/>
            <person name="Foulongne-Oriol M."/>
            <person name="Lombard V."/>
            <person name="Nagy L.G."/>
            <person name="Ohm R.A."/>
            <person name="Patyshakuliyeva A."/>
            <person name="Brun A."/>
            <person name="Aerts A.L."/>
            <person name="Bailey A.M."/>
            <person name="Billette C."/>
            <person name="Coutinho P.M."/>
            <person name="Deakin G."/>
            <person name="Doddapaneni H."/>
            <person name="Floudas D."/>
            <person name="Grimwood J."/>
            <person name="Hilden K."/>
            <person name="Kuees U."/>
            <person name="LaButti K.M."/>
            <person name="Lapidus A."/>
            <person name="Lindquist E.A."/>
            <person name="Lucas S.M."/>
            <person name="Murat C."/>
            <person name="Riley R.W."/>
            <person name="Salamov A.A."/>
            <person name="Schmutz J."/>
            <person name="Subramanian V."/>
            <person name="Woesten H.A.B."/>
            <person name="Xu J."/>
            <person name="Eastwood D.C."/>
            <person name="Foster G.D."/>
            <person name="Sonnenberg A.S."/>
            <person name="Cullen D."/>
            <person name="de Vries R.P."/>
            <person name="Lundell T."/>
            <person name="Hibbett D.S."/>
            <person name="Henrissat B."/>
            <person name="Burton K.S."/>
            <person name="Kerrigan R.W."/>
            <person name="Challen M.P."/>
            <person name="Grigoriev I.V."/>
            <person name="Martin F."/>
        </authorList>
    </citation>
    <scope>NUCLEOTIDE SEQUENCE [LARGE SCALE GENOMIC DNA]</scope>
    <source>
        <strain evidence="2">JB137-S8 / ATCC MYA-4627 / FGSC 10392</strain>
    </source>
</reference>
<dbReference type="KEGG" id="abp:AGABI1DRAFT86513"/>
<dbReference type="RefSeq" id="XP_007331843.1">
    <property type="nucleotide sequence ID" value="XM_007331781.1"/>
</dbReference>
<proteinExistence type="predicted"/>
<dbReference type="Proteomes" id="UP000008493">
    <property type="component" value="Unassembled WGS sequence"/>
</dbReference>
<organism evidence="1 2">
    <name type="scientific">Agaricus bisporus var. burnettii (strain JB137-S8 / ATCC MYA-4627 / FGSC 10392)</name>
    <name type="common">White button mushroom</name>
    <dbReference type="NCBI Taxonomy" id="597362"/>
    <lineage>
        <taxon>Eukaryota</taxon>
        <taxon>Fungi</taxon>
        <taxon>Dikarya</taxon>
        <taxon>Basidiomycota</taxon>
        <taxon>Agaricomycotina</taxon>
        <taxon>Agaricomycetes</taxon>
        <taxon>Agaricomycetidae</taxon>
        <taxon>Agaricales</taxon>
        <taxon>Agaricineae</taxon>
        <taxon>Agaricaceae</taxon>
        <taxon>Agaricus</taxon>
    </lineage>
</organism>